<name>A0AAW0MAG3_QUESU</name>
<dbReference type="InterPro" id="IPR001969">
    <property type="entry name" value="Aspartic_peptidase_AS"/>
</dbReference>
<evidence type="ECO:0000256" key="1">
    <source>
        <dbReference type="ARBA" id="ARBA00007447"/>
    </source>
</evidence>
<dbReference type="InterPro" id="IPR034161">
    <property type="entry name" value="Pepsin-like_plant"/>
</dbReference>
<dbReference type="GO" id="GO:0005576">
    <property type="term" value="C:extracellular region"/>
    <property type="evidence" value="ECO:0007669"/>
    <property type="project" value="TreeGrafter"/>
</dbReference>
<accession>A0AAW0MAG3</accession>
<dbReference type="CDD" id="cd05476">
    <property type="entry name" value="pepsin_A_like_plant"/>
    <property type="match status" value="1"/>
</dbReference>
<evidence type="ECO:0000259" key="6">
    <source>
        <dbReference type="PROSITE" id="PS51767"/>
    </source>
</evidence>
<dbReference type="Pfam" id="PF14541">
    <property type="entry name" value="TAXi_C"/>
    <property type="match status" value="1"/>
</dbReference>
<sequence length="241" mass="25962">MLRRYDNGGLFNVSGSGIVGLGRGPNSLASQVGLSSAARFSYCLITFTYQGNATSKLSFGNTELEFGSGVVYTPLLYGGVSDNDYYVTLIAISVGKKRIELTNPSESGDSEEGNMVIDSGTTVTILPEELFPGFVSAVKDEIHLPIVDDPTFQQLSLCYNSSLDDFRPPSITVHFTGADVELSSKIKFISVDEQVVCLAFSPSVEVEPIALFGNLAQSNLAVTFDILNQQVLFKPMDSTKL</sequence>
<evidence type="ECO:0000256" key="3">
    <source>
        <dbReference type="ARBA" id="ARBA00022750"/>
    </source>
</evidence>
<dbReference type="GO" id="GO:0006508">
    <property type="term" value="P:proteolysis"/>
    <property type="evidence" value="ECO:0007669"/>
    <property type="project" value="UniProtKB-KW"/>
</dbReference>
<comment type="similarity">
    <text evidence="1">Belongs to the peptidase A1 family.</text>
</comment>
<dbReference type="Gene3D" id="2.40.70.10">
    <property type="entry name" value="Acid Proteases"/>
    <property type="match status" value="2"/>
</dbReference>
<dbReference type="InterPro" id="IPR021109">
    <property type="entry name" value="Peptidase_aspartic_dom_sf"/>
</dbReference>
<dbReference type="PROSITE" id="PS00141">
    <property type="entry name" value="ASP_PROTEASE"/>
    <property type="match status" value="1"/>
</dbReference>
<protein>
    <submittedName>
        <fullName evidence="7">Aspartic proteinase cdr1</fullName>
    </submittedName>
</protein>
<dbReference type="PANTHER" id="PTHR47967">
    <property type="entry name" value="OS07G0603500 PROTEIN-RELATED"/>
    <property type="match status" value="1"/>
</dbReference>
<reference evidence="7" key="3">
    <citation type="submission" date="2023-07" db="EMBL/GenBank/DDBJ databases">
        <title>An improved reference 1 genome and first organelle genomes of Quercus suber.</title>
        <authorList>
            <consortium name="Genosuber Consortium"/>
            <person name="Usie A."/>
            <person name="Serra O."/>
            <person name="Barros P."/>
        </authorList>
    </citation>
    <scope>NUCLEOTIDE SEQUENCE</scope>
    <source>
        <strain evidence="7">HL8</strain>
        <tissue evidence="7">Leaves</tissue>
    </source>
</reference>
<evidence type="ECO:0000256" key="2">
    <source>
        <dbReference type="ARBA" id="ARBA00022670"/>
    </source>
</evidence>
<proteinExistence type="inferred from homology"/>
<keyword evidence="4" id="KW-0378">Hydrolase</keyword>
<dbReference type="InterPro" id="IPR032861">
    <property type="entry name" value="TAXi_N"/>
</dbReference>
<dbReference type="GO" id="GO:0004190">
    <property type="term" value="F:aspartic-type endopeptidase activity"/>
    <property type="evidence" value="ECO:0007669"/>
    <property type="project" value="UniProtKB-KW"/>
</dbReference>
<evidence type="ECO:0000313" key="7">
    <source>
        <dbReference type="EMBL" id="KAK7860469.1"/>
    </source>
</evidence>
<dbReference type="AlphaFoldDB" id="A0AAW0MAG3"/>
<dbReference type="PANTHER" id="PTHR47967:SF66">
    <property type="entry name" value="ASPARTIC PROTEINASE CDR1-RELATED"/>
    <property type="match status" value="1"/>
</dbReference>
<dbReference type="InterPro" id="IPR051708">
    <property type="entry name" value="Plant_Aspart_Prot_A1"/>
</dbReference>
<dbReference type="EMBL" id="PKMF04000006">
    <property type="protein sequence ID" value="KAK7860469.1"/>
    <property type="molecule type" value="Genomic_DNA"/>
</dbReference>
<feature type="domain" description="Peptidase A1" evidence="6">
    <location>
        <begin position="1"/>
        <end position="234"/>
    </location>
</feature>
<reference evidence="7" key="2">
    <citation type="journal article" date="2018" name="Sci. Data">
        <title>The draft genome sequence of cork oak.</title>
        <authorList>
            <person name="Ramos A.M."/>
            <person name="Usie A."/>
            <person name="Barbosa P."/>
            <person name="Barros P.M."/>
            <person name="Capote T."/>
            <person name="Chaves I."/>
            <person name="Simoes F."/>
            <person name="Abreu I."/>
            <person name="Carrasquinho I."/>
            <person name="Faro C."/>
            <person name="Guimaraes J.B."/>
            <person name="Mendonca D."/>
            <person name="Nobrega F."/>
            <person name="Rodrigues L."/>
            <person name="Saibo N.J.M."/>
            <person name="Varela M.C."/>
            <person name="Egas C."/>
            <person name="Matos J."/>
            <person name="Miguel C.M."/>
            <person name="Oliveira M.M."/>
            <person name="Ricardo C.P."/>
            <person name="Goncalves S."/>
        </authorList>
    </citation>
    <scope>NUCLEOTIDE SEQUENCE [LARGE SCALE GENOMIC DNA]</scope>
    <source>
        <strain evidence="7">HL8</strain>
    </source>
</reference>
<evidence type="ECO:0000256" key="4">
    <source>
        <dbReference type="ARBA" id="ARBA00022801"/>
    </source>
</evidence>
<dbReference type="PROSITE" id="PS51767">
    <property type="entry name" value="PEPTIDASE_A1"/>
    <property type="match status" value="1"/>
</dbReference>
<comment type="caution">
    <text evidence="7">The sequence shown here is derived from an EMBL/GenBank/DDBJ whole genome shotgun (WGS) entry which is preliminary data.</text>
</comment>
<dbReference type="InterPro" id="IPR032799">
    <property type="entry name" value="TAXi_C"/>
</dbReference>
<dbReference type="Pfam" id="PF14543">
    <property type="entry name" value="TAXi_N"/>
    <property type="match status" value="1"/>
</dbReference>
<keyword evidence="3" id="KW-0064">Aspartyl protease</keyword>
<reference evidence="7" key="1">
    <citation type="submission" date="2017-12" db="EMBL/GenBank/DDBJ databases">
        <authorList>
            <person name="Barbosa P."/>
            <person name="Usie A."/>
            <person name="Ramos A.M."/>
        </authorList>
    </citation>
    <scope>NUCLEOTIDE SEQUENCE</scope>
    <source>
        <strain evidence="7">HL8</strain>
        <tissue evidence="7">Leaves</tissue>
    </source>
</reference>
<organism evidence="7">
    <name type="scientific">Quercus suber</name>
    <name type="common">Cork oak</name>
    <dbReference type="NCBI Taxonomy" id="58331"/>
    <lineage>
        <taxon>Eukaryota</taxon>
        <taxon>Viridiplantae</taxon>
        <taxon>Streptophyta</taxon>
        <taxon>Embryophyta</taxon>
        <taxon>Tracheophyta</taxon>
        <taxon>Spermatophyta</taxon>
        <taxon>Magnoliopsida</taxon>
        <taxon>eudicotyledons</taxon>
        <taxon>Gunneridae</taxon>
        <taxon>Pentapetalae</taxon>
        <taxon>rosids</taxon>
        <taxon>fabids</taxon>
        <taxon>Fagales</taxon>
        <taxon>Fagaceae</taxon>
        <taxon>Quercus</taxon>
    </lineage>
</organism>
<dbReference type="InterPro" id="IPR033121">
    <property type="entry name" value="PEPTIDASE_A1"/>
</dbReference>
<keyword evidence="2" id="KW-0645">Protease</keyword>
<keyword evidence="5" id="KW-0325">Glycoprotein</keyword>
<dbReference type="SUPFAM" id="SSF50630">
    <property type="entry name" value="Acid proteases"/>
    <property type="match status" value="1"/>
</dbReference>
<evidence type="ECO:0000256" key="5">
    <source>
        <dbReference type="ARBA" id="ARBA00023180"/>
    </source>
</evidence>
<gene>
    <name evidence="7" type="primary">CDR1_29</name>
    <name evidence="7" type="ORF">CFP56_036715</name>
</gene>